<proteinExistence type="predicted"/>
<reference evidence="2 3" key="2">
    <citation type="submission" date="2020-03" db="EMBL/GenBank/DDBJ databases">
        <authorList>
            <person name="Ichikawa N."/>
            <person name="Kimura A."/>
            <person name="Kitahashi Y."/>
            <person name="Uohara A."/>
        </authorList>
    </citation>
    <scope>NUCLEOTIDE SEQUENCE [LARGE SCALE GENOMIC DNA]</scope>
    <source>
        <strain evidence="2 3">NBRC 105367</strain>
    </source>
</reference>
<reference evidence="2 3" key="1">
    <citation type="submission" date="2020-03" db="EMBL/GenBank/DDBJ databases">
        <title>Whole genome shotgun sequence of Phytohabitans suffuscus NBRC 105367.</title>
        <authorList>
            <person name="Komaki H."/>
            <person name="Tamura T."/>
        </authorList>
    </citation>
    <scope>NUCLEOTIDE SEQUENCE [LARGE SCALE GENOMIC DNA]</scope>
    <source>
        <strain evidence="2 3">NBRC 105367</strain>
    </source>
</reference>
<feature type="region of interest" description="Disordered" evidence="1">
    <location>
        <begin position="1"/>
        <end position="35"/>
    </location>
</feature>
<dbReference type="EMBL" id="AP022871">
    <property type="protein sequence ID" value="BCB91663.1"/>
    <property type="molecule type" value="Genomic_DNA"/>
</dbReference>
<evidence type="ECO:0000313" key="2">
    <source>
        <dbReference type="EMBL" id="BCB91663.1"/>
    </source>
</evidence>
<keyword evidence="3" id="KW-1185">Reference proteome</keyword>
<accession>A0A6F8Z092</accession>
<name>A0A6F8Z092_9ACTN</name>
<organism evidence="2 3">
    <name type="scientific">Phytohabitans suffuscus</name>
    <dbReference type="NCBI Taxonomy" id="624315"/>
    <lineage>
        <taxon>Bacteria</taxon>
        <taxon>Bacillati</taxon>
        <taxon>Actinomycetota</taxon>
        <taxon>Actinomycetes</taxon>
        <taxon>Micromonosporales</taxon>
        <taxon>Micromonosporaceae</taxon>
    </lineage>
</organism>
<evidence type="ECO:0000256" key="1">
    <source>
        <dbReference type="SAM" id="MobiDB-lite"/>
    </source>
</evidence>
<dbReference type="KEGG" id="psuu:Psuf_089760"/>
<sequence>MTCENAARSIADTRASGRRIAAASPKEPSDSGSVHNGLCGWPLSADLSTGARGPKPRLMVHAHGLSVDRGTDPPLWGSFIPRSAGTVPSIADLMETDDTGPNPVPGSKPAGALIDIDDGRLRTDRGTQPHLQQHVLSQDMCHMIK</sequence>
<dbReference type="Proteomes" id="UP000503011">
    <property type="component" value="Chromosome"/>
</dbReference>
<protein>
    <submittedName>
        <fullName evidence="2">Uncharacterized protein</fullName>
    </submittedName>
</protein>
<evidence type="ECO:0000313" key="3">
    <source>
        <dbReference type="Proteomes" id="UP000503011"/>
    </source>
</evidence>
<gene>
    <name evidence="2" type="ORF">Psuf_089760</name>
</gene>
<dbReference type="AlphaFoldDB" id="A0A6F8Z092"/>